<protein>
    <submittedName>
        <fullName evidence="1">Porin</fullName>
    </submittedName>
</protein>
<evidence type="ECO:0000313" key="1">
    <source>
        <dbReference type="EMBL" id="ACL59568.1"/>
    </source>
</evidence>
<dbReference type="EMBL" id="CP001349">
    <property type="protein sequence ID" value="ACL59568.1"/>
    <property type="molecule type" value="Genomic_DNA"/>
</dbReference>
<organism evidence="1 2">
    <name type="scientific">Methylobacterium nodulans (strain LMG 21967 / CNCM I-2342 / ORS 2060)</name>
    <dbReference type="NCBI Taxonomy" id="460265"/>
    <lineage>
        <taxon>Bacteria</taxon>
        <taxon>Pseudomonadati</taxon>
        <taxon>Pseudomonadota</taxon>
        <taxon>Alphaproteobacteria</taxon>
        <taxon>Hyphomicrobiales</taxon>
        <taxon>Methylobacteriaceae</taxon>
        <taxon>Methylobacterium</taxon>
    </lineage>
</organism>
<dbReference type="HOGENOM" id="CLU_3218526_0_0_5"/>
<dbReference type="AlphaFoldDB" id="B8IEJ6"/>
<name>B8IEJ6_METNO</name>
<dbReference type="RefSeq" id="WP_015931203.1">
    <property type="nucleotide sequence ID" value="NC_011894.1"/>
</dbReference>
<evidence type="ECO:0000313" key="2">
    <source>
        <dbReference type="Proteomes" id="UP000008207"/>
    </source>
</evidence>
<keyword evidence="2" id="KW-1185">Reference proteome</keyword>
<dbReference type="Proteomes" id="UP000008207">
    <property type="component" value="Chromosome"/>
</dbReference>
<proteinExistence type="predicted"/>
<dbReference type="KEGG" id="mno:Mnod_4703"/>
<sequence length="44" mass="4558">MARAPHAAAPAIGAEGRLAVDARTETELGPARTFIRLRAGSATR</sequence>
<accession>B8IEJ6</accession>
<gene>
    <name evidence="1" type="ordered locus">Mnod_4703</name>
</gene>
<reference evidence="1 2" key="1">
    <citation type="submission" date="2009-01" db="EMBL/GenBank/DDBJ databases">
        <title>Complete sequence of chromosome of Methylobacterium nodulans ORS 2060.</title>
        <authorList>
            <consortium name="US DOE Joint Genome Institute"/>
            <person name="Lucas S."/>
            <person name="Copeland A."/>
            <person name="Lapidus A."/>
            <person name="Glavina del Rio T."/>
            <person name="Dalin E."/>
            <person name="Tice H."/>
            <person name="Bruce D."/>
            <person name="Goodwin L."/>
            <person name="Pitluck S."/>
            <person name="Sims D."/>
            <person name="Brettin T."/>
            <person name="Detter J.C."/>
            <person name="Han C."/>
            <person name="Larimer F."/>
            <person name="Land M."/>
            <person name="Hauser L."/>
            <person name="Kyrpides N."/>
            <person name="Ivanova N."/>
            <person name="Marx C.J."/>
            <person name="Richardson P."/>
        </authorList>
    </citation>
    <scope>NUCLEOTIDE SEQUENCE [LARGE SCALE GENOMIC DNA]</scope>
    <source>
        <strain evidence="2">LMG 21967 / CNCM I-2342 / ORS 2060</strain>
    </source>
</reference>